<gene>
    <name evidence="2" type="ORF">H9742_01885</name>
</gene>
<dbReference type="Proteomes" id="UP000824265">
    <property type="component" value="Unassembled WGS sequence"/>
</dbReference>
<organism evidence="2 3">
    <name type="scientific">Candidatus Acetatifactor stercoripullorum</name>
    <dbReference type="NCBI Taxonomy" id="2838414"/>
    <lineage>
        <taxon>Bacteria</taxon>
        <taxon>Bacillati</taxon>
        <taxon>Bacillota</taxon>
        <taxon>Clostridia</taxon>
        <taxon>Lachnospirales</taxon>
        <taxon>Lachnospiraceae</taxon>
        <taxon>Acetatifactor</taxon>
    </lineage>
</organism>
<dbReference type="AlphaFoldDB" id="A0A9D1R2F9"/>
<dbReference type="Pfam" id="PF01266">
    <property type="entry name" value="DAO"/>
    <property type="match status" value="1"/>
</dbReference>
<evidence type="ECO:0000259" key="1">
    <source>
        <dbReference type="Pfam" id="PF01266"/>
    </source>
</evidence>
<reference evidence="2" key="2">
    <citation type="submission" date="2021-04" db="EMBL/GenBank/DDBJ databases">
        <authorList>
            <person name="Gilroy R."/>
        </authorList>
    </citation>
    <scope>NUCLEOTIDE SEQUENCE</scope>
    <source>
        <strain evidence="2">CHK195-6426</strain>
    </source>
</reference>
<dbReference type="SUPFAM" id="SSF51905">
    <property type="entry name" value="FAD/NAD(P)-binding domain"/>
    <property type="match status" value="1"/>
</dbReference>
<sequence length="375" mass="42736">MTDKLIIGAGLYGLYAALYCAKRGQSVEVLEIDSGPFRRATYINQARVHMGYHYPRSLSTALKSAGYFKRFVEEYAFCIRFDFEQVYATSAHFSWTDAREFGKFCKDADIPCMPLPVERFFREGSCDGAFLTKEYTYDAHILRDFFLEELSKYPGVRIYYNTEIQRIVKEADRFTIYALRDGKRECYSAPFVLNASYASVNQVLQKVEGVDAEPFGLKYELCEIILCKTAEALQNLGLTVMDGPFFSIMPFGKTGLHSLTSVTFTPHMTSYGETPDFSCKKGGSCEGFFLGNCNDCPNRPDSAWEYMSALARKYIRDEYAFTYEKSLFSMKPILKASEIDDSRPTVIRYASRNPDFVSVLSGKINTVYDLDPFLE</sequence>
<dbReference type="InterPro" id="IPR006076">
    <property type="entry name" value="FAD-dep_OxRdtase"/>
</dbReference>
<feature type="domain" description="FAD dependent oxidoreductase" evidence="1">
    <location>
        <begin position="5"/>
        <end position="209"/>
    </location>
</feature>
<evidence type="ECO:0000313" key="3">
    <source>
        <dbReference type="Proteomes" id="UP000824265"/>
    </source>
</evidence>
<dbReference type="Gene3D" id="3.30.9.10">
    <property type="entry name" value="D-Amino Acid Oxidase, subunit A, domain 2"/>
    <property type="match status" value="1"/>
</dbReference>
<proteinExistence type="predicted"/>
<dbReference type="InterPro" id="IPR036188">
    <property type="entry name" value="FAD/NAD-bd_sf"/>
</dbReference>
<protein>
    <submittedName>
        <fullName evidence="2">FAD-binding oxidoreductase</fullName>
    </submittedName>
</protein>
<accession>A0A9D1R2F9</accession>
<name>A0A9D1R2F9_9FIRM</name>
<evidence type="ECO:0000313" key="2">
    <source>
        <dbReference type="EMBL" id="HIW80268.1"/>
    </source>
</evidence>
<comment type="caution">
    <text evidence="2">The sequence shown here is derived from an EMBL/GenBank/DDBJ whole genome shotgun (WGS) entry which is preliminary data.</text>
</comment>
<dbReference type="Gene3D" id="3.50.50.60">
    <property type="entry name" value="FAD/NAD(P)-binding domain"/>
    <property type="match status" value="1"/>
</dbReference>
<reference evidence="2" key="1">
    <citation type="journal article" date="2021" name="PeerJ">
        <title>Extensive microbial diversity within the chicken gut microbiome revealed by metagenomics and culture.</title>
        <authorList>
            <person name="Gilroy R."/>
            <person name="Ravi A."/>
            <person name="Getino M."/>
            <person name="Pursley I."/>
            <person name="Horton D.L."/>
            <person name="Alikhan N.F."/>
            <person name="Baker D."/>
            <person name="Gharbi K."/>
            <person name="Hall N."/>
            <person name="Watson M."/>
            <person name="Adriaenssens E.M."/>
            <person name="Foster-Nyarko E."/>
            <person name="Jarju S."/>
            <person name="Secka A."/>
            <person name="Antonio M."/>
            <person name="Oren A."/>
            <person name="Chaudhuri R.R."/>
            <person name="La Ragione R."/>
            <person name="Hildebrand F."/>
            <person name="Pallen M.J."/>
        </authorList>
    </citation>
    <scope>NUCLEOTIDE SEQUENCE</scope>
    <source>
        <strain evidence="2">CHK195-6426</strain>
    </source>
</reference>
<dbReference type="EMBL" id="DXGH01000009">
    <property type="protein sequence ID" value="HIW80268.1"/>
    <property type="molecule type" value="Genomic_DNA"/>
</dbReference>